<dbReference type="GO" id="GO:0003677">
    <property type="term" value="F:DNA binding"/>
    <property type="evidence" value="ECO:0007669"/>
    <property type="project" value="InterPro"/>
</dbReference>
<dbReference type="Gene3D" id="1.10.443.10">
    <property type="entry name" value="Intergrase catalytic core"/>
    <property type="match status" value="1"/>
</dbReference>
<evidence type="ECO:0000313" key="3">
    <source>
        <dbReference type="EMBL" id="CAB3714372.1"/>
    </source>
</evidence>
<dbReference type="GO" id="GO:0006310">
    <property type="term" value="P:DNA recombination"/>
    <property type="evidence" value="ECO:0007669"/>
    <property type="project" value="UniProtKB-KW"/>
</dbReference>
<dbReference type="CDD" id="cd00397">
    <property type="entry name" value="DNA_BRE_C"/>
    <property type="match status" value="1"/>
</dbReference>
<dbReference type="SUPFAM" id="SSF56349">
    <property type="entry name" value="DNA breaking-rejoining enzymes"/>
    <property type="match status" value="1"/>
</dbReference>
<dbReference type="AlphaFoldDB" id="A0A6S7A9M1"/>
<dbReference type="NCBIfam" id="NF041502">
    <property type="entry name" value="integrase_1"/>
    <property type="match status" value="1"/>
</dbReference>
<dbReference type="PROSITE" id="PS51898">
    <property type="entry name" value="TYR_RECOMBINASE"/>
    <property type="match status" value="1"/>
</dbReference>
<accession>A0A6S7A9M1</accession>
<evidence type="ECO:0000313" key="4">
    <source>
        <dbReference type="Proteomes" id="UP000494269"/>
    </source>
</evidence>
<gene>
    <name evidence="3" type="ORF">LMG3441_03326</name>
</gene>
<dbReference type="InterPro" id="IPR011010">
    <property type="entry name" value="DNA_brk_join_enz"/>
</dbReference>
<keyword evidence="1" id="KW-0233">DNA recombination</keyword>
<evidence type="ECO:0000259" key="2">
    <source>
        <dbReference type="PROSITE" id="PS51898"/>
    </source>
</evidence>
<protein>
    <recommendedName>
        <fullName evidence="2">Tyr recombinase domain-containing protein</fullName>
    </recommendedName>
</protein>
<keyword evidence="4" id="KW-1185">Reference proteome</keyword>
<name>A0A6S7A9M1_9BURK</name>
<dbReference type="Pfam" id="PF00589">
    <property type="entry name" value="Phage_integrase"/>
    <property type="match status" value="1"/>
</dbReference>
<dbReference type="InterPro" id="IPR048120">
    <property type="entry name" value="Integrase-like"/>
</dbReference>
<dbReference type="GO" id="GO:0015074">
    <property type="term" value="P:DNA integration"/>
    <property type="evidence" value="ECO:0007669"/>
    <property type="project" value="InterPro"/>
</dbReference>
<feature type="domain" description="Tyr recombinase" evidence="2">
    <location>
        <begin position="169"/>
        <end position="389"/>
    </location>
</feature>
<evidence type="ECO:0000256" key="1">
    <source>
        <dbReference type="ARBA" id="ARBA00023172"/>
    </source>
</evidence>
<dbReference type="RefSeq" id="WP_175170404.1">
    <property type="nucleotide sequence ID" value="NZ_CADIJQ010000005.1"/>
</dbReference>
<organism evidence="3 4">
    <name type="scientific">Achromobacter kerstersii</name>
    <dbReference type="NCBI Taxonomy" id="1353890"/>
    <lineage>
        <taxon>Bacteria</taxon>
        <taxon>Pseudomonadati</taxon>
        <taxon>Pseudomonadota</taxon>
        <taxon>Betaproteobacteria</taxon>
        <taxon>Burkholderiales</taxon>
        <taxon>Alcaligenaceae</taxon>
        <taxon>Achromobacter</taxon>
    </lineage>
</organism>
<sequence length="514" mass="57081">MTSSATTNKKQTGTLARTLPARAHTRSGIGFNPNDDLWHWVDGVFRIRLDFSRLSMAATFPIASLKYTLHVFVKLNAPTYAGNLFNAFVHFLALRDGQAPLKSVSVAEVSNYAARLQEHEKWRLGHLNVLLQKWHALDLPGVEADCVQYLRERRKPGNVKGAAVRQRDPVDGPFSEEEYITLYKAVDAAYGTGAIPRWIIVLFRLLFVAGGRISQYASLKLKDLDGSTGKFVLRLPRVKTGLEHSRASFLTFDLSPQTGRLVMEHIESQRIAGRDAAAPLFPVADVLTRGPREQLRGKDDIFYGHCTRDQLSHTFSRILSEIAPATPRLDYEQMPVSPKRFRPTFGTRLVDEGASRTVVAHLLGHVDLQNVDVYFEQSPTGLSNMNKAMGPNLAPVARCFQGRLIDGEEQATQKDVPGSTIIDFRVSTKGLASCAGSTQSCAFDKPVACYTCFRFEPWLDGPHEAVLARLEQERKKWSADPKMATINDAAIIAVREVIAECAMVRTQRAEGSTS</sequence>
<dbReference type="InterPro" id="IPR013762">
    <property type="entry name" value="Integrase-like_cat_sf"/>
</dbReference>
<dbReference type="EMBL" id="CADIJQ010000005">
    <property type="protein sequence ID" value="CAB3714372.1"/>
    <property type="molecule type" value="Genomic_DNA"/>
</dbReference>
<dbReference type="Proteomes" id="UP000494269">
    <property type="component" value="Unassembled WGS sequence"/>
</dbReference>
<dbReference type="InterPro" id="IPR002104">
    <property type="entry name" value="Integrase_catalytic"/>
</dbReference>
<reference evidence="3 4" key="1">
    <citation type="submission" date="2020-04" db="EMBL/GenBank/DDBJ databases">
        <authorList>
            <person name="De Canck E."/>
        </authorList>
    </citation>
    <scope>NUCLEOTIDE SEQUENCE [LARGE SCALE GENOMIC DNA]</scope>
    <source>
        <strain evidence="3 4">LMG 3441</strain>
    </source>
</reference>
<proteinExistence type="predicted"/>